<gene>
    <name evidence="5" type="ordered locus">Kole_1989</name>
</gene>
<dbReference type="InterPro" id="IPR036881">
    <property type="entry name" value="Glyco_hydro_3_C_sf"/>
</dbReference>
<organism evidence="5 6">
    <name type="scientific">Kosmotoga olearia (strain ATCC BAA-1733 / DSM 21960 / TBF 19.5.1)</name>
    <dbReference type="NCBI Taxonomy" id="521045"/>
    <lineage>
        <taxon>Bacteria</taxon>
        <taxon>Thermotogati</taxon>
        <taxon>Thermotogota</taxon>
        <taxon>Thermotogae</taxon>
        <taxon>Kosmotogales</taxon>
        <taxon>Kosmotogaceae</taxon>
        <taxon>Kosmotoga</taxon>
    </lineage>
</organism>
<dbReference type="InterPro" id="IPR001764">
    <property type="entry name" value="Glyco_hydro_3_N"/>
</dbReference>
<evidence type="ECO:0000256" key="1">
    <source>
        <dbReference type="ARBA" id="ARBA00005336"/>
    </source>
</evidence>
<dbReference type="STRING" id="521045.Kole_1989"/>
<accession>C5CH66</accession>
<evidence type="ECO:0000256" key="2">
    <source>
        <dbReference type="ARBA" id="ARBA00022801"/>
    </source>
</evidence>
<dbReference type="EC" id="3.2.1.52" evidence="5"/>
<evidence type="ECO:0000313" key="5">
    <source>
        <dbReference type="EMBL" id="ACR80669.1"/>
    </source>
</evidence>
<dbReference type="RefSeq" id="WP_015869312.1">
    <property type="nucleotide sequence ID" value="NC_012785.1"/>
</dbReference>
<keyword evidence="2 5" id="KW-0378">Hydrolase</keyword>
<name>C5CH66_KOSOT</name>
<dbReference type="Pfam" id="PF00933">
    <property type="entry name" value="Glyco_hydro_3"/>
    <property type="match status" value="1"/>
</dbReference>
<keyword evidence="6" id="KW-1185">Reference proteome</keyword>
<dbReference type="eggNOG" id="COG1472">
    <property type="taxonomic scope" value="Bacteria"/>
</dbReference>
<sequence length="504" mass="56114">MTLEEKVGKLFMIGLPGKSMDAETVKILERVNPGSIILFSRNIENPSQVKDFIDECKRVLGYKPLIAIDQEGGIVTRLTKGFAISPGAMAIAATGNSENAFIAASILAKEMRAVGIDWDLAPVVDINNNPNNPGIGVRSFSSDVNTVVEFGRKFTKGLQENGIIACLKHFPGKGRVSVDAHIDMPVLDVSYDELKKFELIPFKKIEALSWMPSHIYIPALQHTKIPATLSEEILTELVRKKLHYKGVLIADDLLMGGITNYFPVEEATLKAFAAGMDILTVCHNDDIQIAVKNYLVKQIEKEPKLQKRLEESLSKIEAMKKLINKAPKIEIKLVGSDEHINEMQHISDEAITLLKNKDNLIPLQHVDNVFTVVLSRLVQVEDEKEGIPWISQEIAKYTNAEFYTFDLKIKPDQINKYIKKAVGKVNVIFTENAHLFPGQRALAEEISKVGKTLIVALRNPYDCFIEGVENAIASYGYTPELQKSLFKVLTGKIKAKGKLPVVNR</sequence>
<evidence type="ECO:0000256" key="3">
    <source>
        <dbReference type="ARBA" id="ARBA00023295"/>
    </source>
</evidence>
<keyword evidence="3 5" id="KW-0326">Glycosidase</keyword>
<dbReference type="CAZy" id="GH3">
    <property type="family name" value="Glycoside Hydrolase Family 3"/>
</dbReference>
<dbReference type="HOGENOM" id="CLU_008392_5_3_0"/>
<dbReference type="PANTHER" id="PTHR30480:SF16">
    <property type="entry name" value="GLYCOSIDE HYDROLASE FAMILY 3 DOMAIN PROTEIN"/>
    <property type="match status" value="1"/>
</dbReference>
<dbReference type="NCBIfam" id="NF003740">
    <property type="entry name" value="PRK05337.1"/>
    <property type="match status" value="1"/>
</dbReference>
<dbReference type="PANTHER" id="PTHR30480">
    <property type="entry name" value="BETA-HEXOSAMINIDASE-RELATED"/>
    <property type="match status" value="1"/>
</dbReference>
<dbReference type="Proteomes" id="UP000002382">
    <property type="component" value="Chromosome"/>
</dbReference>
<dbReference type="Gene3D" id="3.20.20.300">
    <property type="entry name" value="Glycoside hydrolase, family 3, N-terminal domain"/>
    <property type="match status" value="1"/>
</dbReference>
<dbReference type="InterPro" id="IPR017853">
    <property type="entry name" value="GH"/>
</dbReference>
<evidence type="ECO:0000313" key="6">
    <source>
        <dbReference type="Proteomes" id="UP000002382"/>
    </source>
</evidence>
<proteinExistence type="inferred from homology"/>
<dbReference type="InterPro" id="IPR036962">
    <property type="entry name" value="Glyco_hydro_3_N_sf"/>
</dbReference>
<comment type="similarity">
    <text evidence="1">Belongs to the glycosyl hydrolase 3 family.</text>
</comment>
<dbReference type="InterPro" id="IPR050226">
    <property type="entry name" value="NagZ_Beta-hexosaminidase"/>
</dbReference>
<feature type="domain" description="Glycoside hydrolase family 3 N-terminal" evidence="4">
    <location>
        <begin position="2"/>
        <end position="316"/>
    </location>
</feature>
<dbReference type="SUPFAM" id="SSF51445">
    <property type="entry name" value="(Trans)glycosidases"/>
    <property type="match status" value="1"/>
</dbReference>
<reference evidence="5 6" key="1">
    <citation type="submission" date="2009-06" db="EMBL/GenBank/DDBJ databases">
        <title>Complete sequence of Thermotogales bacterium TBF 19.5.1.</title>
        <authorList>
            <consortium name="US DOE Joint Genome Institute"/>
            <person name="Lucas S."/>
            <person name="Copeland A."/>
            <person name="Lapidus A."/>
            <person name="Glavina del Rio T."/>
            <person name="Tice H."/>
            <person name="Bruce D."/>
            <person name="Goodwin L."/>
            <person name="Pitluck S."/>
            <person name="Chertkov O."/>
            <person name="Brettin T."/>
            <person name="Detter J.C."/>
            <person name="Han C."/>
            <person name="Schmutz J."/>
            <person name="Larimer F."/>
            <person name="Land M."/>
            <person name="Hauser L."/>
            <person name="Kyrpides N."/>
            <person name="Ovchinnikova G."/>
            <person name="Noll K."/>
        </authorList>
    </citation>
    <scope>NUCLEOTIDE SEQUENCE [LARGE SCALE GENOMIC DNA]</scope>
    <source>
        <strain evidence="6">ATCC BAA-1733 / DSM 21960 / TBF 19.5.1</strain>
    </source>
</reference>
<protein>
    <submittedName>
        <fullName evidence="5">Beta-N-acetylhexosaminidase</fullName>
        <ecNumber evidence="5">3.2.1.52</ecNumber>
    </submittedName>
</protein>
<dbReference type="GO" id="GO:0004563">
    <property type="term" value="F:beta-N-acetylhexosaminidase activity"/>
    <property type="evidence" value="ECO:0007669"/>
    <property type="project" value="UniProtKB-EC"/>
</dbReference>
<evidence type="ECO:0000259" key="4">
    <source>
        <dbReference type="Pfam" id="PF00933"/>
    </source>
</evidence>
<dbReference type="AlphaFoldDB" id="C5CH66"/>
<reference evidence="5 6" key="2">
    <citation type="journal article" date="2011" name="J. Bacteriol.">
        <title>Genome Sequence of Kosmotoga olearia Strain TBF 19.5.1, a Thermophilic Bacterium with a Wide Growth Temperature Range, Isolated from the Troll B Oil Platform in the North Sea.</title>
        <authorList>
            <person name="Swithers K.S."/>
            <person name="Dipippo J.L."/>
            <person name="Bruce D.C."/>
            <person name="Detter C."/>
            <person name="Tapia R."/>
            <person name="Han S."/>
            <person name="Goodwin L.A."/>
            <person name="Han J."/>
            <person name="Woyke T."/>
            <person name="Pitluck S."/>
            <person name="Pennacchio L."/>
            <person name="Nolan M."/>
            <person name="Mikhailova N."/>
            <person name="Land M.L."/>
            <person name="Nesbo C.L."/>
            <person name="Gogarten J.P."/>
            <person name="Noll K.M."/>
        </authorList>
    </citation>
    <scope>NUCLEOTIDE SEQUENCE [LARGE SCALE GENOMIC DNA]</scope>
    <source>
        <strain evidence="6">ATCC BAA-1733 / DSM 21960 / TBF 19.5.1</strain>
    </source>
</reference>
<dbReference type="KEGG" id="kol:Kole_1989"/>
<dbReference type="OrthoDB" id="9805821at2"/>
<dbReference type="GO" id="GO:0005975">
    <property type="term" value="P:carbohydrate metabolic process"/>
    <property type="evidence" value="ECO:0007669"/>
    <property type="project" value="InterPro"/>
</dbReference>
<dbReference type="GO" id="GO:0009254">
    <property type="term" value="P:peptidoglycan turnover"/>
    <property type="evidence" value="ECO:0007669"/>
    <property type="project" value="TreeGrafter"/>
</dbReference>
<dbReference type="EMBL" id="CP001634">
    <property type="protein sequence ID" value="ACR80669.1"/>
    <property type="molecule type" value="Genomic_DNA"/>
</dbReference>
<dbReference type="SUPFAM" id="SSF52279">
    <property type="entry name" value="Beta-D-glucan exohydrolase, C-terminal domain"/>
    <property type="match status" value="1"/>
</dbReference>
<dbReference type="Gene3D" id="3.40.50.1700">
    <property type="entry name" value="Glycoside hydrolase family 3 C-terminal domain"/>
    <property type="match status" value="1"/>
</dbReference>